<feature type="transmembrane region" description="Helical" evidence="7">
    <location>
        <begin position="162"/>
        <end position="179"/>
    </location>
</feature>
<evidence type="ECO:0000313" key="9">
    <source>
        <dbReference type="EMBL" id="CAB3755641.1"/>
    </source>
</evidence>
<dbReference type="PANTHER" id="PTHR42718">
    <property type="entry name" value="MAJOR FACILITATOR SUPERFAMILY MULTIDRUG TRANSPORTER MFSC"/>
    <property type="match status" value="1"/>
</dbReference>
<feature type="transmembrane region" description="Helical" evidence="7">
    <location>
        <begin position="105"/>
        <end position="122"/>
    </location>
</feature>
<dbReference type="RefSeq" id="WP_175110956.1">
    <property type="nucleotide sequence ID" value="NZ_CADIKF010000014.1"/>
</dbReference>
<feature type="transmembrane region" description="Helical" evidence="7">
    <location>
        <begin position="430"/>
        <end position="448"/>
    </location>
</feature>
<dbReference type="PANTHER" id="PTHR42718:SF46">
    <property type="entry name" value="BLR6921 PROTEIN"/>
    <property type="match status" value="1"/>
</dbReference>
<dbReference type="InterPro" id="IPR020846">
    <property type="entry name" value="MFS_dom"/>
</dbReference>
<keyword evidence="4 7" id="KW-0812">Transmembrane</keyword>
<dbReference type="GO" id="GO:0005886">
    <property type="term" value="C:plasma membrane"/>
    <property type="evidence" value="ECO:0007669"/>
    <property type="project" value="UniProtKB-SubCell"/>
</dbReference>
<keyword evidence="5 7" id="KW-1133">Transmembrane helix</keyword>
<keyword evidence="10" id="KW-1185">Reference proteome</keyword>
<feature type="transmembrane region" description="Helical" evidence="7">
    <location>
        <begin position="134"/>
        <end position="156"/>
    </location>
</feature>
<evidence type="ECO:0000256" key="5">
    <source>
        <dbReference type="ARBA" id="ARBA00022989"/>
    </source>
</evidence>
<feature type="domain" description="Major facilitator superfamily (MFS) profile" evidence="8">
    <location>
        <begin position="10"/>
        <end position="456"/>
    </location>
</feature>
<protein>
    <submittedName>
        <fullName evidence="9">Putative transport protein HsrA</fullName>
    </submittedName>
</protein>
<comment type="subcellular location">
    <subcellularLocation>
        <location evidence="1">Cell membrane</location>
        <topology evidence="1">Multi-pass membrane protein</topology>
    </subcellularLocation>
</comment>
<accession>A0A6J5DQU2</accession>
<proteinExistence type="predicted"/>
<evidence type="ECO:0000256" key="3">
    <source>
        <dbReference type="ARBA" id="ARBA00022475"/>
    </source>
</evidence>
<dbReference type="AlphaFoldDB" id="A0A6J5DQU2"/>
<feature type="transmembrane region" description="Helical" evidence="7">
    <location>
        <begin position="200"/>
        <end position="221"/>
    </location>
</feature>
<feature type="transmembrane region" description="Helical" evidence="7">
    <location>
        <begin position="329"/>
        <end position="348"/>
    </location>
</feature>
<dbReference type="PRINTS" id="PR01036">
    <property type="entry name" value="TCRTETB"/>
</dbReference>
<keyword evidence="2" id="KW-0813">Transport</keyword>
<evidence type="ECO:0000259" key="8">
    <source>
        <dbReference type="PROSITE" id="PS50850"/>
    </source>
</evidence>
<dbReference type="GO" id="GO:0022857">
    <property type="term" value="F:transmembrane transporter activity"/>
    <property type="evidence" value="ECO:0007669"/>
    <property type="project" value="InterPro"/>
</dbReference>
<dbReference type="InterPro" id="IPR011701">
    <property type="entry name" value="MFS"/>
</dbReference>
<keyword evidence="6 7" id="KW-0472">Membrane</keyword>
<gene>
    <name evidence="9" type="primary">hsrA_2</name>
    <name evidence="9" type="ORF">LMG29739_02225</name>
</gene>
<dbReference type="Gene3D" id="1.20.1250.20">
    <property type="entry name" value="MFS general substrate transporter like domains"/>
    <property type="match status" value="1"/>
</dbReference>
<feature type="transmembrane region" description="Helical" evidence="7">
    <location>
        <begin position="296"/>
        <end position="317"/>
    </location>
</feature>
<dbReference type="EMBL" id="CADIKF010000014">
    <property type="protein sequence ID" value="CAB3755641.1"/>
    <property type="molecule type" value="Genomic_DNA"/>
</dbReference>
<feature type="transmembrane region" description="Helical" evidence="7">
    <location>
        <begin position="44"/>
        <end position="68"/>
    </location>
</feature>
<evidence type="ECO:0000256" key="7">
    <source>
        <dbReference type="SAM" id="Phobius"/>
    </source>
</evidence>
<evidence type="ECO:0000256" key="1">
    <source>
        <dbReference type="ARBA" id="ARBA00004651"/>
    </source>
</evidence>
<feature type="transmembrane region" description="Helical" evidence="7">
    <location>
        <begin position="265"/>
        <end position="284"/>
    </location>
</feature>
<feature type="transmembrane region" description="Helical" evidence="7">
    <location>
        <begin position="354"/>
        <end position="372"/>
    </location>
</feature>
<feature type="transmembrane region" description="Helical" evidence="7">
    <location>
        <begin position="12"/>
        <end position="32"/>
    </location>
</feature>
<name>A0A6J5DQU2_9BURK</name>
<evidence type="ECO:0000313" key="10">
    <source>
        <dbReference type="Proteomes" id="UP000494329"/>
    </source>
</evidence>
<organism evidence="9 10">
    <name type="scientific">Paraburkholderia solisilvae</name>
    <dbReference type="NCBI Taxonomy" id="624376"/>
    <lineage>
        <taxon>Bacteria</taxon>
        <taxon>Pseudomonadati</taxon>
        <taxon>Pseudomonadota</taxon>
        <taxon>Betaproteobacteria</taxon>
        <taxon>Burkholderiales</taxon>
        <taxon>Burkholderiaceae</taxon>
        <taxon>Paraburkholderia</taxon>
    </lineage>
</organism>
<feature type="transmembrane region" description="Helical" evidence="7">
    <location>
        <begin position="80"/>
        <end position="99"/>
    </location>
</feature>
<evidence type="ECO:0000256" key="4">
    <source>
        <dbReference type="ARBA" id="ARBA00022692"/>
    </source>
</evidence>
<feature type="transmembrane region" description="Helical" evidence="7">
    <location>
        <begin position="227"/>
        <end position="244"/>
    </location>
</feature>
<dbReference type="Gene3D" id="1.20.1720.10">
    <property type="entry name" value="Multidrug resistance protein D"/>
    <property type="match status" value="1"/>
</dbReference>
<sequence>MPSDQKGLIAPIIVAFAMFMETVDANVIVTALPQMARTFGEDPVALKIAVTSYVLGLGVFIPVCGWLADRFGARTVFRTAIGIFVVGSLACAASSSLALFTVARFVQGIGGAMMVPVGRIIIFRSVERSDFIRAMNYLSLTSLLGPAAGPLLGGFITTYLHWRLIFFINIPVGIVGIYLTNRHIANTREPHPGPLDVIGFLLSAGGASAFMLGLALVGSALVADSTAWIMTVAGAVALVVYVFYARYATRPLLDLRFFRVPTFQASVMGGSLFRIGLGAVPFLLPLVLQEGLGMSAFQSGLITCASAIGGLFMRTLASRTLHRWGFRTVLMYNAAFSGIAIAACGLFFPGTPTWVIWIVVLLGGFFPALQFTSLNSMTYAEIESRDVGRATSLGSVVQQMSLGLGVTIAGIVVQITRALHGHAQIEWSDFWPAFLTVGLCSFASIAVTRRLAPNAGDEIARGKRIEVPAKH</sequence>
<dbReference type="SUPFAM" id="SSF103473">
    <property type="entry name" value="MFS general substrate transporter"/>
    <property type="match status" value="2"/>
</dbReference>
<dbReference type="Pfam" id="PF07690">
    <property type="entry name" value="MFS_1"/>
    <property type="match status" value="2"/>
</dbReference>
<reference evidence="9 10" key="1">
    <citation type="submission" date="2020-04" db="EMBL/GenBank/DDBJ databases">
        <authorList>
            <person name="De Canck E."/>
        </authorList>
    </citation>
    <scope>NUCLEOTIDE SEQUENCE [LARGE SCALE GENOMIC DNA]</scope>
    <source>
        <strain evidence="9 10">LMG 29739</strain>
    </source>
</reference>
<dbReference type="PROSITE" id="PS50850">
    <property type="entry name" value="MFS"/>
    <property type="match status" value="1"/>
</dbReference>
<evidence type="ECO:0000256" key="6">
    <source>
        <dbReference type="ARBA" id="ARBA00023136"/>
    </source>
</evidence>
<dbReference type="InterPro" id="IPR036259">
    <property type="entry name" value="MFS_trans_sf"/>
</dbReference>
<feature type="transmembrane region" description="Helical" evidence="7">
    <location>
        <begin position="393"/>
        <end position="415"/>
    </location>
</feature>
<dbReference type="Proteomes" id="UP000494329">
    <property type="component" value="Unassembled WGS sequence"/>
</dbReference>
<keyword evidence="3" id="KW-1003">Cell membrane</keyword>
<evidence type="ECO:0000256" key="2">
    <source>
        <dbReference type="ARBA" id="ARBA00022448"/>
    </source>
</evidence>